<dbReference type="PROSITE" id="PS00036">
    <property type="entry name" value="BZIP_BASIC"/>
    <property type="match status" value="1"/>
</dbReference>
<feature type="compositionally biased region" description="Low complexity" evidence="7">
    <location>
        <begin position="67"/>
        <end position="77"/>
    </location>
</feature>
<dbReference type="AlphaFoldDB" id="A0A7R9ETP4"/>
<dbReference type="PANTHER" id="PTHR24411:SF55">
    <property type="entry name" value="SEGMENTATION PROTEIN CAP'N'COLLAR"/>
    <property type="match status" value="1"/>
</dbReference>
<dbReference type="InterPro" id="IPR004827">
    <property type="entry name" value="bZIP"/>
</dbReference>
<evidence type="ECO:0000256" key="4">
    <source>
        <dbReference type="ARBA" id="ARBA00023163"/>
    </source>
</evidence>
<evidence type="ECO:0000256" key="3">
    <source>
        <dbReference type="ARBA" id="ARBA00023159"/>
    </source>
</evidence>
<organism evidence="9">
    <name type="scientific">Timema bartmani</name>
    <dbReference type="NCBI Taxonomy" id="61472"/>
    <lineage>
        <taxon>Eukaryota</taxon>
        <taxon>Metazoa</taxon>
        <taxon>Ecdysozoa</taxon>
        <taxon>Arthropoda</taxon>
        <taxon>Hexapoda</taxon>
        <taxon>Insecta</taxon>
        <taxon>Pterygota</taxon>
        <taxon>Neoptera</taxon>
        <taxon>Polyneoptera</taxon>
        <taxon>Phasmatodea</taxon>
        <taxon>Timematodea</taxon>
        <taxon>Timematoidea</taxon>
        <taxon>Timematidae</taxon>
        <taxon>Timema</taxon>
    </lineage>
</organism>
<feature type="region of interest" description="Disordered" evidence="7">
    <location>
        <begin position="119"/>
        <end position="141"/>
    </location>
</feature>
<evidence type="ECO:0000256" key="2">
    <source>
        <dbReference type="ARBA" id="ARBA00023125"/>
    </source>
</evidence>
<dbReference type="Pfam" id="PF03131">
    <property type="entry name" value="bZIP_Maf"/>
    <property type="match status" value="1"/>
</dbReference>
<keyword evidence="3" id="KW-0010">Activator</keyword>
<keyword evidence="6" id="KW-0175">Coiled coil</keyword>
<dbReference type="InterPro" id="IPR004826">
    <property type="entry name" value="bZIP_Maf"/>
</dbReference>
<feature type="region of interest" description="Disordered" evidence="7">
    <location>
        <begin position="49"/>
        <end position="106"/>
    </location>
</feature>
<gene>
    <name evidence="9" type="ORF">TBIB3V08_LOCUS3360</name>
</gene>
<evidence type="ECO:0000256" key="1">
    <source>
        <dbReference type="ARBA" id="ARBA00023015"/>
    </source>
</evidence>
<feature type="compositionally biased region" description="Basic and acidic residues" evidence="7">
    <location>
        <begin position="262"/>
        <end position="273"/>
    </location>
</feature>
<dbReference type="InterPro" id="IPR008917">
    <property type="entry name" value="TF_DNA-bd_sf"/>
</dbReference>
<proteinExistence type="predicted"/>
<dbReference type="SUPFAM" id="SSF47454">
    <property type="entry name" value="A DNA-binding domain in eukaryotic transcription factors"/>
    <property type="match status" value="1"/>
</dbReference>
<feature type="compositionally biased region" description="Basic and acidic residues" evidence="7">
    <location>
        <begin position="420"/>
        <end position="435"/>
    </location>
</feature>
<feature type="domain" description="BZIP" evidence="8">
    <location>
        <begin position="311"/>
        <end position="374"/>
    </location>
</feature>
<evidence type="ECO:0000259" key="8">
    <source>
        <dbReference type="PROSITE" id="PS50217"/>
    </source>
</evidence>
<reference evidence="9" key="1">
    <citation type="submission" date="2020-11" db="EMBL/GenBank/DDBJ databases">
        <authorList>
            <person name="Tran Van P."/>
        </authorList>
    </citation>
    <scope>NUCLEOTIDE SEQUENCE</scope>
</reference>
<name>A0A7R9ETP4_9NEOP</name>
<sequence>MFVDNIILSGKMKDYTKQLQYSPYHYIGVPYIFAPTGMYSMRILESNSSNNGSTTVLQPSEERMDASSDSAVSSMGSERVPSLSDGEWMETGSDSGHTPGDHYSVDYHSSSKYRPYDYSYTSSRHHSSPTVSIPDTTHRMPPMAQKKHQMYGKRYFQEQATGGTSLGSHGMTPGLPATPVKYEYEETAAVVPTNTFTGPVEGAVGPKSAEIKYSCSVEFMRHHSEPRSSLEHIQHNHTYHLPAESAGSMQRPIARDKHKARRSEEEHLNRDEKRARSMNIPITVQDIINLPMDEFNERLSKYDLSESQLSLIRDIRRRGKNKVAAQNCRKRKLDQIMSLADEVRDMRERKNRLLREREFMLGERQRVKEKFGQLYRHVFQSLRDPDGNQYSPYEYSLQQSADGSVLLVPRANTSAIMESEMTHPKHKDYDRHQKE</sequence>
<feature type="compositionally biased region" description="Polar residues" evidence="7">
    <location>
        <begin position="49"/>
        <end position="58"/>
    </location>
</feature>
<dbReference type="Gene3D" id="1.10.880.10">
    <property type="entry name" value="Transcription factor, Skn-1-like, DNA-binding domain"/>
    <property type="match status" value="1"/>
</dbReference>
<dbReference type="FunFam" id="1.10.880.10:FF:000004">
    <property type="entry name" value="Nuclear factor, erythroid 2"/>
    <property type="match status" value="1"/>
</dbReference>
<dbReference type="InterPro" id="IPR047167">
    <property type="entry name" value="NFE2-like"/>
</dbReference>
<dbReference type="GO" id="GO:0005634">
    <property type="term" value="C:nucleus"/>
    <property type="evidence" value="ECO:0007669"/>
    <property type="project" value="TreeGrafter"/>
</dbReference>
<evidence type="ECO:0000256" key="6">
    <source>
        <dbReference type="SAM" id="Coils"/>
    </source>
</evidence>
<protein>
    <recommendedName>
        <fullName evidence="8">BZIP domain-containing protein</fullName>
    </recommendedName>
</protein>
<dbReference type="CDD" id="cd14698">
    <property type="entry name" value="bZIP_CNC"/>
    <property type="match status" value="1"/>
</dbReference>
<dbReference type="PROSITE" id="PS50217">
    <property type="entry name" value="BZIP"/>
    <property type="match status" value="1"/>
</dbReference>
<feature type="coiled-coil region" evidence="6">
    <location>
        <begin position="329"/>
        <end position="370"/>
    </location>
</feature>
<keyword evidence="1" id="KW-0805">Transcription regulation</keyword>
<feature type="region of interest" description="Disordered" evidence="7">
    <location>
        <begin position="415"/>
        <end position="435"/>
    </location>
</feature>
<dbReference type="SMART" id="SM00338">
    <property type="entry name" value="BRLZ"/>
    <property type="match status" value="1"/>
</dbReference>
<evidence type="ECO:0000256" key="5">
    <source>
        <dbReference type="ARBA" id="ARBA00023242"/>
    </source>
</evidence>
<dbReference type="EMBL" id="OD565106">
    <property type="protein sequence ID" value="CAD7440874.1"/>
    <property type="molecule type" value="Genomic_DNA"/>
</dbReference>
<dbReference type="GO" id="GO:0000978">
    <property type="term" value="F:RNA polymerase II cis-regulatory region sequence-specific DNA binding"/>
    <property type="evidence" value="ECO:0007669"/>
    <property type="project" value="InterPro"/>
</dbReference>
<evidence type="ECO:0000256" key="7">
    <source>
        <dbReference type="SAM" id="MobiDB-lite"/>
    </source>
</evidence>
<dbReference type="PANTHER" id="PTHR24411">
    <property type="entry name" value="NUCLEAR FACTOR ERYTHROID 2-RELATED FACTOR"/>
    <property type="match status" value="1"/>
</dbReference>
<keyword evidence="5" id="KW-0539">Nucleus</keyword>
<keyword evidence="4" id="KW-0804">Transcription</keyword>
<keyword evidence="2" id="KW-0238">DNA-binding</keyword>
<accession>A0A7R9ETP4</accession>
<dbReference type="GO" id="GO:0000981">
    <property type="term" value="F:DNA-binding transcription factor activity, RNA polymerase II-specific"/>
    <property type="evidence" value="ECO:0007669"/>
    <property type="project" value="TreeGrafter"/>
</dbReference>
<feature type="region of interest" description="Disordered" evidence="7">
    <location>
        <begin position="242"/>
        <end position="273"/>
    </location>
</feature>
<evidence type="ECO:0000313" key="9">
    <source>
        <dbReference type="EMBL" id="CAD7440874.1"/>
    </source>
</evidence>